<dbReference type="AlphaFoldDB" id="A0A0N0RRK4"/>
<evidence type="ECO:0000256" key="7">
    <source>
        <dbReference type="ARBA" id="ARBA00023136"/>
    </source>
</evidence>
<evidence type="ECO:0000256" key="1">
    <source>
        <dbReference type="ARBA" id="ARBA00004202"/>
    </source>
</evidence>
<dbReference type="SUPFAM" id="SSF52540">
    <property type="entry name" value="P-loop containing nucleoside triphosphate hydrolases"/>
    <property type="match status" value="1"/>
</dbReference>
<dbReference type="PATRIC" id="fig|84292.3.peg.1502"/>
<keyword evidence="11" id="KW-1185">Reference proteome</keyword>
<dbReference type="GO" id="GO:0005524">
    <property type="term" value="F:ATP binding"/>
    <property type="evidence" value="ECO:0007669"/>
    <property type="project" value="UniProtKB-KW"/>
</dbReference>
<dbReference type="InterPro" id="IPR017871">
    <property type="entry name" value="ABC_transporter-like_CS"/>
</dbReference>
<dbReference type="KEGG" id="mcw:A8L33_07795"/>
<evidence type="ECO:0000256" key="5">
    <source>
        <dbReference type="ARBA" id="ARBA00022741"/>
    </source>
</evidence>
<evidence type="ECO:0000313" key="10">
    <source>
        <dbReference type="EMBL" id="KOS11079.1"/>
    </source>
</evidence>
<dbReference type="GO" id="GO:0005886">
    <property type="term" value="C:plasma membrane"/>
    <property type="evidence" value="ECO:0007669"/>
    <property type="project" value="UniProtKB-SubCell"/>
</dbReference>
<comment type="subcellular location">
    <subcellularLocation>
        <location evidence="1">Cell membrane</location>
        <topology evidence="1">Peripheral membrane protein</topology>
    </subcellularLocation>
</comment>
<feature type="domain" description="ABC transporter" evidence="9">
    <location>
        <begin position="3"/>
        <end position="248"/>
    </location>
</feature>
<keyword evidence="5" id="KW-0547">Nucleotide-binding</keyword>
<protein>
    <submittedName>
        <fullName evidence="10">ABC transporter ATP-binding protein</fullName>
    </submittedName>
</protein>
<keyword evidence="3" id="KW-0813">Transport</keyword>
<reference evidence="10" key="1">
    <citation type="submission" date="2015-04" db="EMBL/GenBank/DDBJ databases">
        <title>Complete genome sequence of Microbacterium chocolatum SIT 101, a bacterium enantioselectively hydrolyzing mesomeric diesters.</title>
        <authorList>
            <person name="Li X."/>
            <person name="Xu Y."/>
        </authorList>
    </citation>
    <scope>NUCLEOTIDE SEQUENCE [LARGE SCALE GENOMIC DNA]</scope>
    <source>
        <strain evidence="10">SIT 101</strain>
    </source>
</reference>
<name>A0A0N0RRK4_9MICO</name>
<sequence>MSLSVQGLTIDIGGRRVVDGVSFTVPDGARVGLIGESGSGKSLTALAILGLLPDGATVGGRILWDDRDLRDLDDRTLARIRGREIGMVFQEPQTALNPVRRVGRQMTESLRIHTGMSRADAASRAIELAERMALPDPARIVRRYPHQLSGGQRQRVALAAALSCAPRLIIADEPTTALDVTVQAGILTLLRDLVEDEGRGLLFITHDLAVLSLVATRGVVLHRGRVVEDAPVQALLTAPASEITRGLLRDARATSWSPQTQTPSETPQGEEQR</sequence>
<dbReference type="PROSITE" id="PS00211">
    <property type="entry name" value="ABC_TRANSPORTER_1"/>
    <property type="match status" value="1"/>
</dbReference>
<comment type="similarity">
    <text evidence="2">Belongs to the ABC transporter superfamily.</text>
</comment>
<organism evidence="10 11">
    <name type="scientific">Microbacterium aurantiacum</name>
    <dbReference type="NCBI Taxonomy" id="162393"/>
    <lineage>
        <taxon>Bacteria</taxon>
        <taxon>Bacillati</taxon>
        <taxon>Actinomycetota</taxon>
        <taxon>Actinomycetes</taxon>
        <taxon>Micrococcales</taxon>
        <taxon>Microbacteriaceae</taxon>
        <taxon>Microbacterium</taxon>
    </lineage>
</organism>
<keyword evidence="4" id="KW-1003">Cell membrane</keyword>
<evidence type="ECO:0000313" key="11">
    <source>
        <dbReference type="Proteomes" id="UP000037737"/>
    </source>
</evidence>
<dbReference type="InterPro" id="IPR003439">
    <property type="entry name" value="ABC_transporter-like_ATP-bd"/>
</dbReference>
<keyword evidence="6 10" id="KW-0067">ATP-binding</keyword>
<evidence type="ECO:0000256" key="3">
    <source>
        <dbReference type="ARBA" id="ARBA00022448"/>
    </source>
</evidence>
<dbReference type="PROSITE" id="PS50893">
    <property type="entry name" value="ABC_TRANSPORTER_2"/>
    <property type="match status" value="1"/>
</dbReference>
<dbReference type="OrthoDB" id="8481147at2"/>
<dbReference type="PANTHER" id="PTHR43297">
    <property type="entry name" value="OLIGOPEPTIDE TRANSPORT ATP-BINDING PROTEIN APPD"/>
    <property type="match status" value="1"/>
</dbReference>
<accession>A0A0N0RRK4</accession>
<gene>
    <name evidence="10" type="ORF">XI38_07365</name>
</gene>
<dbReference type="GO" id="GO:0016887">
    <property type="term" value="F:ATP hydrolysis activity"/>
    <property type="evidence" value="ECO:0007669"/>
    <property type="project" value="InterPro"/>
</dbReference>
<dbReference type="Gene3D" id="3.40.50.300">
    <property type="entry name" value="P-loop containing nucleotide triphosphate hydrolases"/>
    <property type="match status" value="1"/>
</dbReference>
<evidence type="ECO:0000256" key="6">
    <source>
        <dbReference type="ARBA" id="ARBA00022840"/>
    </source>
</evidence>
<evidence type="ECO:0000256" key="8">
    <source>
        <dbReference type="SAM" id="MobiDB-lite"/>
    </source>
</evidence>
<evidence type="ECO:0000256" key="2">
    <source>
        <dbReference type="ARBA" id="ARBA00005417"/>
    </source>
</evidence>
<dbReference type="Proteomes" id="UP000037737">
    <property type="component" value="Unassembled WGS sequence"/>
</dbReference>
<proteinExistence type="inferred from homology"/>
<dbReference type="InterPro" id="IPR050388">
    <property type="entry name" value="ABC_Ni/Peptide_Import"/>
</dbReference>
<dbReference type="PANTHER" id="PTHR43297:SF2">
    <property type="entry name" value="DIPEPTIDE TRANSPORT ATP-BINDING PROTEIN DPPD"/>
    <property type="match status" value="1"/>
</dbReference>
<comment type="caution">
    <text evidence="10">The sequence shown here is derived from an EMBL/GenBank/DDBJ whole genome shotgun (WGS) entry which is preliminary data.</text>
</comment>
<dbReference type="InterPro" id="IPR027417">
    <property type="entry name" value="P-loop_NTPase"/>
</dbReference>
<dbReference type="EMBL" id="LAVO01000006">
    <property type="protein sequence ID" value="KOS11079.1"/>
    <property type="molecule type" value="Genomic_DNA"/>
</dbReference>
<feature type="region of interest" description="Disordered" evidence="8">
    <location>
        <begin position="252"/>
        <end position="273"/>
    </location>
</feature>
<keyword evidence="7" id="KW-0472">Membrane</keyword>
<dbReference type="CDD" id="cd03257">
    <property type="entry name" value="ABC_NikE_OppD_transporters"/>
    <property type="match status" value="1"/>
</dbReference>
<feature type="compositionally biased region" description="Polar residues" evidence="8">
    <location>
        <begin position="254"/>
        <end position="273"/>
    </location>
</feature>
<dbReference type="SMART" id="SM00382">
    <property type="entry name" value="AAA"/>
    <property type="match status" value="1"/>
</dbReference>
<dbReference type="InterPro" id="IPR003593">
    <property type="entry name" value="AAA+_ATPase"/>
</dbReference>
<evidence type="ECO:0000259" key="9">
    <source>
        <dbReference type="PROSITE" id="PS50893"/>
    </source>
</evidence>
<dbReference type="Pfam" id="PF00005">
    <property type="entry name" value="ABC_tran"/>
    <property type="match status" value="1"/>
</dbReference>
<evidence type="ECO:0000256" key="4">
    <source>
        <dbReference type="ARBA" id="ARBA00022475"/>
    </source>
</evidence>